<dbReference type="Gene3D" id="1.10.10.10">
    <property type="entry name" value="Winged helix-like DNA-binding domain superfamily/Winged helix DNA-binding domain"/>
    <property type="match status" value="1"/>
</dbReference>
<dbReference type="SMART" id="SM00421">
    <property type="entry name" value="HTH_LUXR"/>
    <property type="match status" value="1"/>
</dbReference>
<keyword evidence="2" id="KW-0238">DNA-binding</keyword>
<dbReference type="Gene3D" id="3.40.50.300">
    <property type="entry name" value="P-loop containing nucleotide triphosphate hydrolases"/>
    <property type="match status" value="1"/>
</dbReference>
<dbReference type="AlphaFoldDB" id="A0A2G1UKU7"/>
<dbReference type="RefSeq" id="WP_099614235.1">
    <property type="nucleotide sequence ID" value="NZ_KZ319370.1"/>
</dbReference>
<dbReference type="GO" id="GO:0016887">
    <property type="term" value="F:ATP hydrolysis activity"/>
    <property type="evidence" value="ECO:0007669"/>
    <property type="project" value="InterPro"/>
</dbReference>
<reference evidence="5 6" key="1">
    <citation type="submission" date="2017-09" db="EMBL/GenBank/DDBJ databases">
        <title>The draft genome sequences of Marinobacter sp. PWS21.</title>
        <authorList>
            <person name="Cao J."/>
        </authorList>
    </citation>
    <scope>NUCLEOTIDE SEQUENCE [LARGE SCALE GENOMIC DNA]</scope>
    <source>
        <strain evidence="5 6">PWS21</strain>
    </source>
</reference>
<dbReference type="GO" id="GO:0006355">
    <property type="term" value="P:regulation of DNA-templated transcription"/>
    <property type="evidence" value="ECO:0007669"/>
    <property type="project" value="InterPro"/>
</dbReference>
<evidence type="ECO:0000313" key="6">
    <source>
        <dbReference type="Proteomes" id="UP000231409"/>
    </source>
</evidence>
<dbReference type="EMBL" id="NTFH01000007">
    <property type="protein sequence ID" value="PHQ15107.1"/>
    <property type="molecule type" value="Genomic_DNA"/>
</dbReference>
<name>A0A2G1UKU7_9GAMM</name>
<evidence type="ECO:0000256" key="3">
    <source>
        <dbReference type="ARBA" id="ARBA00023163"/>
    </source>
</evidence>
<dbReference type="PROSITE" id="PS50043">
    <property type="entry name" value="HTH_LUXR_2"/>
    <property type="match status" value="1"/>
</dbReference>
<keyword evidence="1" id="KW-0805">Transcription regulation</keyword>
<dbReference type="InterPro" id="IPR049945">
    <property type="entry name" value="AAA_22"/>
</dbReference>
<gene>
    <name evidence="5" type="ORF">CLH61_08150</name>
</gene>
<sequence>MTTTETCSDSRLLRPHLQERLQQSQHYALTLLLAPAGCGKSTLLQQWATSPTAPDTVLLSLTEEDNDQVRLFNRLADAIRRIAPAFDTTRFNPFDSRTGLPPAATADAFADAVRSTGQHLTLIIDEFQNLRNSRVLQALDCLLEDPPAALHLIFASRTLPRLRLGKLRLDGRLQTIDQQALQVTAAEAAELCRRLGDPNLTAAAVDQLLAVTEGWMAGLRLALLAASRTGLEAIACFNGRQPEVVDYFGDVVFRGLPEEQRELFVQSALFDQISGPLCDHTLQRTGSALTLERVAAHQLFVIPVENRPGWYRYHTLLRDFLASRLAVESPDIISGLHRRAADYFQRQGDLDRALRHTRDSGDSGLFATILAEAFNTWGKEGSFYRILQWADELAGSNLLLRPEIAPPLICTLTLSRQFHRAGCLLEVFRRHHSADGEPQGDLPLVIRFLELHLELFQHDTDFLVRDDLQHLLLQSQDHYLHAFTLCMVAYHHLQHARLDLALRHALQAREEFLHQGHRFMAAYVDLIIALCNRTMGRLDIVHRDVQKAFEDTPPRSPARILRSTAMIVAFYEQNRLDDAHDLCADLLPRLNATSATEVISTVYLTHARTLFQQGKPDRARHLIGKLQGILRPGNYDRFDSHLAAESLRQAFISGDRVLVESAARQFGIPEEVSAGTWDRQRPYTESWERLGLAAVYWLQANRRLDTAERILRVLIREVEPAGIISRAVVLEANLLVVTARKHDRLARSQALRRTVMAYGLMRFSRSVLDEAPGFGSLLMEADRCGVFPLPTEYIDVFRDALEPTAAHSSAADPTTLLTDKEQEIYHHLLAGLSNNDISIRTGITIATTKWHLKNIYSKLGVSNRTEAVLRHRTVAR</sequence>
<dbReference type="InterPro" id="IPR000792">
    <property type="entry name" value="Tscrpt_reg_LuxR_C"/>
</dbReference>
<dbReference type="Pfam" id="PF25873">
    <property type="entry name" value="WHD_MalT"/>
    <property type="match status" value="1"/>
</dbReference>
<dbReference type="InterPro" id="IPR016032">
    <property type="entry name" value="Sig_transdc_resp-reg_C-effctor"/>
</dbReference>
<keyword evidence="3" id="KW-0804">Transcription</keyword>
<dbReference type="InterPro" id="IPR027417">
    <property type="entry name" value="P-loop_NTPase"/>
</dbReference>
<evidence type="ECO:0000313" key="5">
    <source>
        <dbReference type="EMBL" id="PHQ15107.1"/>
    </source>
</evidence>
<dbReference type="PANTHER" id="PTHR44688">
    <property type="entry name" value="DNA-BINDING TRANSCRIPTIONAL ACTIVATOR DEVR_DOSR"/>
    <property type="match status" value="1"/>
</dbReference>
<accession>A0A2G1UKU7</accession>
<dbReference type="Pfam" id="PF00196">
    <property type="entry name" value="GerE"/>
    <property type="match status" value="1"/>
</dbReference>
<dbReference type="PRINTS" id="PR00038">
    <property type="entry name" value="HTHLUXR"/>
</dbReference>
<comment type="caution">
    <text evidence="5">The sequence shown here is derived from an EMBL/GenBank/DDBJ whole genome shotgun (WGS) entry which is preliminary data.</text>
</comment>
<keyword evidence="6" id="KW-1185">Reference proteome</keyword>
<dbReference type="SUPFAM" id="SSF46894">
    <property type="entry name" value="C-terminal effector domain of the bipartite response regulators"/>
    <property type="match status" value="1"/>
</dbReference>
<dbReference type="PANTHER" id="PTHR44688:SF16">
    <property type="entry name" value="DNA-BINDING TRANSCRIPTIONAL ACTIVATOR DEVR_DOSR"/>
    <property type="match status" value="1"/>
</dbReference>
<dbReference type="CDD" id="cd06170">
    <property type="entry name" value="LuxR_C_like"/>
    <property type="match status" value="1"/>
</dbReference>
<protein>
    <submittedName>
        <fullName evidence="5">LuxR family transcriptional regulator</fullName>
    </submittedName>
</protein>
<evidence type="ECO:0000256" key="2">
    <source>
        <dbReference type="ARBA" id="ARBA00023125"/>
    </source>
</evidence>
<proteinExistence type="predicted"/>
<dbReference type="SUPFAM" id="SSF52540">
    <property type="entry name" value="P-loop containing nucleoside triphosphate hydrolases"/>
    <property type="match status" value="1"/>
</dbReference>
<dbReference type="InterPro" id="IPR036388">
    <property type="entry name" value="WH-like_DNA-bd_sf"/>
</dbReference>
<evidence type="ECO:0000259" key="4">
    <source>
        <dbReference type="PROSITE" id="PS50043"/>
    </source>
</evidence>
<dbReference type="Pfam" id="PF13401">
    <property type="entry name" value="AAA_22"/>
    <property type="match status" value="1"/>
</dbReference>
<dbReference type="InterPro" id="IPR059106">
    <property type="entry name" value="WHD_MalT"/>
</dbReference>
<feature type="domain" description="HTH luxR-type" evidence="4">
    <location>
        <begin position="810"/>
        <end position="875"/>
    </location>
</feature>
<dbReference type="Proteomes" id="UP000231409">
    <property type="component" value="Unassembled WGS sequence"/>
</dbReference>
<dbReference type="GO" id="GO:0003677">
    <property type="term" value="F:DNA binding"/>
    <property type="evidence" value="ECO:0007669"/>
    <property type="project" value="UniProtKB-KW"/>
</dbReference>
<organism evidence="5 6">
    <name type="scientific">Marinobacter profundi</name>
    <dbReference type="NCBI Taxonomy" id="2666256"/>
    <lineage>
        <taxon>Bacteria</taxon>
        <taxon>Pseudomonadati</taxon>
        <taxon>Pseudomonadota</taxon>
        <taxon>Gammaproteobacteria</taxon>
        <taxon>Pseudomonadales</taxon>
        <taxon>Marinobacteraceae</taxon>
        <taxon>Marinobacter</taxon>
    </lineage>
</organism>
<evidence type="ECO:0000256" key="1">
    <source>
        <dbReference type="ARBA" id="ARBA00023015"/>
    </source>
</evidence>